<keyword evidence="3 6" id="KW-0694">RNA-binding</keyword>
<organism evidence="8 9">
    <name type="scientific">Rubripirellula tenax</name>
    <dbReference type="NCBI Taxonomy" id="2528015"/>
    <lineage>
        <taxon>Bacteria</taxon>
        <taxon>Pseudomonadati</taxon>
        <taxon>Planctomycetota</taxon>
        <taxon>Planctomycetia</taxon>
        <taxon>Pirellulales</taxon>
        <taxon>Pirellulaceae</taxon>
        <taxon>Rubripirellula</taxon>
    </lineage>
</organism>
<dbReference type="InterPro" id="IPR011605">
    <property type="entry name" value="NusB_fam"/>
</dbReference>
<accession>A0A5C6FLD1</accession>
<dbReference type="GO" id="GO:0031564">
    <property type="term" value="P:transcription antitermination"/>
    <property type="evidence" value="ECO:0007669"/>
    <property type="project" value="UniProtKB-KW"/>
</dbReference>
<evidence type="ECO:0000256" key="1">
    <source>
        <dbReference type="ARBA" id="ARBA00005952"/>
    </source>
</evidence>
<dbReference type="CDD" id="cd00619">
    <property type="entry name" value="Terminator_NusB"/>
    <property type="match status" value="1"/>
</dbReference>
<dbReference type="AlphaFoldDB" id="A0A5C6FLD1"/>
<evidence type="ECO:0000256" key="3">
    <source>
        <dbReference type="ARBA" id="ARBA00022884"/>
    </source>
</evidence>
<dbReference type="GO" id="GO:0005829">
    <property type="term" value="C:cytosol"/>
    <property type="evidence" value="ECO:0007669"/>
    <property type="project" value="TreeGrafter"/>
</dbReference>
<dbReference type="EMBL" id="SJPW01000001">
    <property type="protein sequence ID" value="TWU60604.1"/>
    <property type="molecule type" value="Genomic_DNA"/>
</dbReference>
<evidence type="ECO:0000313" key="8">
    <source>
        <dbReference type="EMBL" id="TWU60604.1"/>
    </source>
</evidence>
<dbReference type="InterPro" id="IPR035926">
    <property type="entry name" value="NusB-like_sf"/>
</dbReference>
<keyword evidence="5 6" id="KW-0804">Transcription</keyword>
<evidence type="ECO:0000256" key="2">
    <source>
        <dbReference type="ARBA" id="ARBA00022814"/>
    </source>
</evidence>
<dbReference type="Pfam" id="PF01029">
    <property type="entry name" value="NusB"/>
    <property type="match status" value="1"/>
</dbReference>
<evidence type="ECO:0000256" key="4">
    <source>
        <dbReference type="ARBA" id="ARBA00023015"/>
    </source>
</evidence>
<dbReference type="OrthoDB" id="9811381at2"/>
<dbReference type="GO" id="GO:0006353">
    <property type="term" value="P:DNA-templated transcription termination"/>
    <property type="evidence" value="ECO:0007669"/>
    <property type="project" value="UniProtKB-UniRule"/>
</dbReference>
<dbReference type="Proteomes" id="UP000318288">
    <property type="component" value="Unassembled WGS sequence"/>
</dbReference>
<name>A0A5C6FLD1_9BACT</name>
<proteinExistence type="inferred from homology"/>
<reference evidence="8 9" key="1">
    <citation type="submission" date="2019-02" db="EMBL/GenBank/DDBJ databases">
        <title>Deep-cultivation of Planctomycetes and their phenomic and genomic characterization uncovers novel biology.</title>
        <authorList>
            <person name="Wiegand S."/>
            <person name="Jogler M."/>
            <person name="Boedeker C."/>
            <person name="Pinto D."/>
            <person name="Vollmers J."/>
            <person name="Rivas-Marin E."/>
            <person name="Kohn T."/>
            <person name="Peeters S.H."/>
            <person name="Heuer A."/>
            <person name="Rast P."/>
            <person name="Oberbeckmann S."/>
            <person name="Bunk B."/>
            <person name="Jeske O."/>
            <person name="Meyerdierks A."/>
            <person name="Storesund J.E."/>
            <person name="Kallscheuer N."/>
            <person name="Luecker S."/>
            <person name="Lage O.M."/>
            <person name="Pohl T."/>
            <person name="Merkel B.J."/>
            <person name="Hornburger P."/>
            <person name="Mueller R.-W."/>
            <person name="Bruemmer F."/>
            <person name="Labrenz M."/>
            <person name="Spormann A.M."/>
            <person name="Op Den Camp H."/>
            <person name="Overmann J."/>
            <person name="Amann R."/>
            <person name="Jetten M.S.M."/>
            <person name="Mascher T."/>
            <person name="Medema M.H."/>
            <person name="Devos D.P."/>
            <person name="Kaster A.-K."/>
            <person name="Ovreas L."/>
            <person name="Rohde M."/>
            <person name="Galperin M.Y."/>
            <person name="Jogler C."/>
        </authorList>
    </citation>
    <scope>NUCLEOTIDE SEQUENCE [LARGE SCALE GENOMIC DNA]</scope>
    <source>
        <strain evidence="8 9">Poly51</strain>
    </source>
</reference>
<dbReference type="RefSeq" id="WP_146455189.1">
    <property type="nucleotide sequence ID" value="NZ_SJPW01000001.1"/>
</dbReference>
<keyword evidence="2 6" id="KW-0889">Transcription antitermination</keyword>
<dbReference type="PANTHER" id="PTHR11078">
    <property type="entry name" value="N UTILIZATION SUBSTANCE PROTEIN B-RELATED"/>
    <property type="match status" value="1"/>
</dbReference>
<dbReference type="GO" id="GO:0003723">
    <property type="term" value="F:RNA binding"/>
    <property type="evidence" value="ECO:0007669"/>
    <property type="project" value="UniProtKB-UniRule"/>
</dbReference>
<evidence type="ECO:0000256" key="5">
    <source>
        <dbReference type="ARBA" id="ARBA00023163"/>
    </source>
</evidence>
<sequence>MSTRRRAREIVLQMLYESDINGTRDTESSRRFIRSRMQGRKALTDFACDLLAGTLSHRDEIDEQLAKLATNWTLPRMPVVDRNVLRLGGYEILFSDTPGRVAVNESIVLAKRYGDKNSPRFVNGILDRLMKEKEA</sequence>
<dbReference type="SUPFAM" id="SSF48013">
    <property type="entry name" value="NusB-like"/>
    <property type="match status" value="1"/>
</dbReference>
<dbReference type="NCBIfam" id="TIGR01951">
    <property type="entry name" value="nusB"/>
    <property type="match status" value="1"/>
</dbReference>
<comment type="similarity">
    <text evidence="1 6">Belongs to the NusB family.</text>
</comment>
<comment type="function">
    <text evidence="6">Involved in transcription antitermination. Required for transcription of ribosomal RNA (rRNA) genes. Binds specifically to the boxA antiterminator sequence of the ribosomal RNA (rrn) operons.</text>
</comment>
<dbReference type="InterPro" id="IPR006027">
    <property type="entry name" value="NusB_RsmB_TIM44"/>
</dbReference>
<feature type="domain" description="NusB/RsmB/TIM44" evidence="7">
    <location>
        <begin position="5"/>
        <end position="131"/>
    </location>
</feature>
<protein>
    <recommendedName>
        <fullName evidence="6">Transcription antitermination protein NusB</fullName>
    </recommendedName>
    <alternativeName>
        <fullName evidence="6">Antitermination factor NusB</fullName>
    </alternativeName>
</protein>
<dbReference type="Gene3D" id="1.10.940.10">
    <property type="entry name" value="NusB-like"/>
    <property type="match status" value="1"/>
</dbReference>
<evidence type="ECO:0000313" key="9">
    <source>
        <dbReference type="Proteomes" id="UP000318288"/>
    </source>
</evidence>
<evidence type="ECO:0000256" key="6">
    <source>
        <dbReference type="HAMAP-Rule" id="MF_00073"/>
    </source>
</evidence>
<comment type="caution">
    <text evidence="8">The sequence shown here is derived from an EMBL/GenBank/DDBJ whole genome shotgun (WGS) entry which is preliminary data.</text>
</comment>
<keyword evidence="4 6" id="KW-0805">Transcription regulation</keyword>
<dbReference type="HAMAP" id="MF_00073">
    <property type="entry name" value="NusB"/>
    <property type="match status" value="1"/>
</dbReference>
<dbReference type="PANTHER" id="PTHR11078:SF3">
    <property type="entry name" value="ANTITERMINATION NUSB DOMAIN-CONTAINING PROTEIN"/>
    <property type="match status" value="1"/>
</dbReference>
<gene>
    <name evidence="6" type="primary">nusB</name>
    <name evidence="8" type="ORF">Poly51_08820</name>
</gene>
<evidence type="ECO:0000259" key="7">
    <source>
        <dbReference type="Pfam" id="PF01029"/>
    </source>
</evidence>
<keyword evidence="9" id="KW-1185">Reference proteome</keyword>